<dbReference type="SUPFAM" id="SSF48613">
    <property type="entry name" value="Heme oxygenase-like"/>
    <property type="match status" value="1"/>
</dbReference>
<dbReference type="Gene3D" id="1.20.910.10">
    <property type="entry name" value="Heme oxygenase-like"/>
    <property type="match status" value="1"/>
</dbReference>
<keyword evidence="2" id="KW-1185">Reference proteome</keyword>
<organism evidence="1 2">
    <name type="scientific">Anabaenopsis circularis NIES-21</name>
    <dbReference type="NCBI Taxonomy" id="1085406"/>
    <lineage>
        <taxon>Bacteria</taxon>
        <taxon>Bacillati</taxon>
        <taxon>Cyanobacteriota</taxon>
        <taxon>Cyanophyceae</taxon>
        <taxon>Nostocales</taxon>
        <taxon>Nodulariaceae</taxon>
        <taxon>Anabaenopsis</taxon>
    </lineage>
</organism>
<protein>
    <recommendedName>
        <fullName evidence="3">Iron-containing redox enzyme family protein</fullName>
    </recommendedName>
</protein>
<dbReference type="EMBL" id="AP018174">
    <property type="protein sequence ID" value="BAY15271.1"/>
    <property type="molecule type" value="Genomic_DNA"/>
</dbReference>
<accession>A0A1Z4GCN8</accession>
<proteinExistence type="predicted"/>
<name>A0A1Z4GCN8_9CYAN</name>
<evidence type="ECO:0000313" key="1">
    <source>
        <dbReference type="EMBL" id="BAY15271.1"/>
    </source>
</evidence>
<dbReference type="InterPro" id="IPR016084">
    <property type="entry name" value="Haem_Oase-like_multi-hlx"/>
</dbReference>
<dbReference type="AlphaFoldDB" id="A0A1Z4GCN8"/>
<gene>
    <name evidence="1" type="ORF">NIES21_10860</name>
</gene>
<dbReference type="Proteomes" id="UP000218287">
    <property type="component" value="Chromosome"/>
</dbReference>
<sequence length="242" mass="28500">MQQVLALIENKKQDFAKLPLFYFMKNKSIHPGDRLSFAPIIIPLAMGFGELCNHVFREEPTTNKIQALLNQHTYEEHFHWQWLLEDIEKLELHHCSKLTDAMLFSFGEATLKSRMVCYQIYHHTFQADPIFKFVAMQVAEVTANVFFNISQPVALELQEITGQDYRYFGMRHLHEEEHHHMNTPTIVSFFQQLELSDEQRQQAITIVELTFEAYTEAMNSCMDFVYKQNPTWNTKIFAESVN</sequence>
<evidence type="ECO:0008006" key="3">
    <source>
        <dbReference type="Google" id="ProtNLM"/>
    </source>
</evidence>
<reference evidence="1 2" key="1">
    <citation type="submission" date="2017-06" db="EMBL/GenBank/DDBJ databases">
        <title>Genome sequencing of cyanobaciteial culture collection at National Institute for Environmental Studies (NIES).</title>
        <authorList>
            <person name="Hirose Y."/>
            <person name="Shimura Y."/>
            <person name="Fujisawa T."/>
            <person name="Nakamura Y."/>
            <person name="Kawachi M."/>
        </authorList>
    </citation>
    <scope>NUCLEOTIDE SEQUENCE [LARGE SCALE GENOMIC DNA]</scope>
    <source>
        <strain evidence="1 2">NIES-21</strain>
    </source>
</reference>
<dbReference type="OrthoDB" id="4653716at2"/>
<evidence type="ECO:0000313" key="2">
    <source>
        <dbReference type="Proteomes" id="UP000218287"/>
    </source>
</evidence>